<keyword evidence="3" id="KW-1185">Reference proteome</keyword>
<name>A0A066ZXA6_HYDMR</name>
<dbReference type="Proteomes" id="UP000027341">
    <property type="component" value="Unassembled WGS sequence"/>
</dbReference>
<evidence type="ECO:0000259" key="1">
    <source>
        <dbReference type="Pfam" id="PF09643"/>
    </source>
</evidence>
<dbReference type="AlphaFoldDB" id="A0A066ZXA6"/>
<dbReference type="SUPFAM" id="SSF159006">
    <property type="entry name" value="YopX-like"/>
    <property type="match status" value="1"/>
</dbReference>
<dbReference type="Pfam" id="PF09643">
    <property type="entry name" value="YopX"/>
    <property type="match status" value="1"/>
</dbReference>
<dbReference type="RefSeq" id="WP_029913482.1">
    <property type="nucleotide sequence ID" value="NZ_JMIU01000002.1"/>
</dbReference>
<organism evidence="2 3">
    <name type="scientific">Hydrogenovibrio marinus</name>
    <dbReference type="NCBI Taxonomy" id="28885"/>
    <lineage>
        <taxon>Bacteria</taxon>
        <taxon>Pseudomonadati</taxon>
        <taxon>Pseudomonadota</taxon>
        <taxon>Gammaproteobacteria</taxon>
        <taxon>Thiotrichales</taxon>
        <taxon>Piscirickettsiaceae</taxon>
        <taxon>Hydrogenovibrio</taxon>
    </lineage>
</organism>
<dbReference type="InterPro" id="IPR023385">
    <property type="entry name" value="YopX-like_C"/>
</dbReference>
<reference evidence="2 3" key="1">
    <citation type="submission" date="2014-04" db="EMBL/GenBank/DDBJ databases">
        <title>Draft genome sequence of Hydrogenovibrio marinus MH-110, a model organism for aerobic H2 metabolism.</title>
        <authorList>
            <person name="Cha H.J."/>
            <person name="Jo B.H."/>
            <person name="Hwang B.H."/>
        </authorList>
    </citation>
    <scope>NUCLEOTIDE SEQUENCE [LARGE SCALE GENOMIC DNA]</scope>
    <source>
        <strain evidence="2 3">MH-110</strain>
    </source>
</reference>
<comment type="caution">
    <text evidence="2">The sequence shown here is derived from an EMBL/GenBank/DDBJ whole genome shotgun (WGS) entry which is preliminary data.</text>
</comment>
<evidence type="ECO:0000313" key="2">
    <source>
        <dbReference type="EMBL" id="KDN94700.1"/>
    </source>
</evidence>
<dbReference type="STRING" id="28885.EI16_12450"/>
<gene>
    <name evidence="2" type="ORF">EI16_12450</name>
</gene>
<dbReference type="EMBL" id="JMIU01000002">
    <property type="protein sequence ID" value="KDN94700.1"/>
    <property type="molecule type" value="Genomic_DNA"/>
</dbReference>
<evidence type="ECO:0000313" key="3">
    <source>
        <dbReference type="Proteomes" id="UP000027341"/>
    </source>
</evidence>
<dbReference type="InterPro" id="IPR019096">
    <property type="entry name" value="YopX_protein"/>
</dbReference>
<accession>A0A066ZXA6</accession>
<proteinExistence type="predicted"/>
<protein>
    <recommendedName>
        <fullName evidence="1">YopX protein domain-containing protein</fullName>
    </recommendedName>
</protein>
<feature type="domain" description="YopX protein" evidence="1">
    <location>
        <begin position="45"/>
        <end position="121"/>
    </location>
</feature>
<sequence length="123" mass="13514">MALGTNRIKFRGKPTYGDGWVYGYLVCFGVEHQIIDCSGRSCVVDGSTVSQFTGLTDKQSQDIYGSDFLGSGSVEPMEVVFEDGSFRLDAKSEQQTNGAITQERVRRLVIMGNRHDNPELLGA</sequence>
<dbReference type="Gene3D" id="2.30.30.290">
    <property type="entry name" value="YopX-like domains"/>
    <property type="match status" value="1"/>
</dbReference>